<dbReference type="Proteomes" id="UP001530377">
    <property type="component" value="Unassembled WGS sequence"/>
</dbReference>
<dbReference type="Pfam" id="PF02230">
    <property type="entry name" value="Abhydrolase_2"/>
    <property type="match status" value="1"/>
</dbReference>
<evidence type="ECO:0000313" key="4">
    <source>
        <dbReference type="EMBL" id="KAL3812055.1"/>
    </source>
</evidence>
<accession>A0ABD3RU35</accession>
<dbReference type="EMBL" id="JALLPB020000220">
    <property type="protein sequence ID" value="KAL3812055.1"/>
    <property type="molecule type" value="Genomic_DNA"/>
</dbReference>
<evidence type="ECO:0000256" key="1">
    <source>
        <dbReference type="ARBA" id="ARBA00006499"/>
    </source>
</evidence>
<evidence type="ECO:0000259" key="3">
    <source>
        <dbReference type="Pfam" id="PF02230"/>
    </source>
</evidence>
<evidence type="ECO:0000313" key="5">
    <source>
        <dbReference type="Proteomes" id="UP001530377"/>
    </source>
</evidence>
<comment type="caution">
    <text evidence="4">The sequence shown here is derived from an EMBL/GenBank/DDBJ whole genome shotgun (WGS) entry which is preliminary data.</text>
</comment>
<dbReference type="AlphaFoldDB" id="A0ABD3RU35"/>
<feature type="domain" description="Phospholipase/carboxylesterase/thioesterase" evidence="3">
    <location>
        <begin position="23"/>
        <end position="233"/>
    </location>
</feature>
<dbReference type="PANTHER" id="PTHR10655">
    <property type="entry name" value="LYSOPHOSPHOLIPASE-RELATED"/>
    <property type="match status" value="1"/>
</dbReference>
<protein>
    <recommendedName>
        <fullName evidence="3">Phospholipase/carboxylesterase/thioesterase domain-containing protein</fullName>
    </recommendedName>
</protein>
<dbReference type="InterPro" id="IPR003140">
    <property type="entry name" value="PLipase/COase/thioEstase"/>
</dbReference>
<sequence>MPTTTHVTTRSGDGTVILTPHDESAQSATVILCHGLGDTSEGWVDVAEKLSTSLPYVKFILPTASTRRVTMNMGMEMPSWYDIVGLDRRANEYCDGIEVSRTRLTDMINDETSNFGLPRSRIVLAGFSQGGALSLYTGMQLSSEGGRLAGIALMSGYLPHSSGFAISPGLESTPIFHGHGTSDPLVRLDAANDSRDVVTRERGATDYRLVTYPNLAHSVSPREISDVLAFLREVLPPDETCRVRLKDPGDMSIKELKVAIAKAGIQNMSVGLMEKSEFVDLLRRHREGKLRVLRRAE</sequence>
<evidence type="ECO:0000256" key="2">
    <source>
        <dbReference type="ARBA" id="ARBA00022801"/>
    </source>
</evidence>
<organism evidence="4 5">
    <name type="scientific">Cyclostephanos tholiformis</name>
    <dbReference type="NCBI Taxonomy" id="382380"/>
    <lineage>
        <taxon>Eukaryota</taxon>
        <taxon>Sar</taxon>
        <taxon>Stramenopiles</taxon>
        <taxon>Ochrophyta</taxon>
        <taxon>Bacillariophyta</taxon>
        <taxon>Coscinodiscophyceae</taxon>
        <taxon>Thalassiosirophycidae</taxon>
        <taxon>Stephanodiscales</taxon>
        <taxon>Stephanodiscaceae</taxon>
        <taxon>Cyclostephanos</taxon>
    </lineage>
</organism>
<comment type="similarity">
    <text evidence="1">Belongs to the AB hydrolase superfamily. AB hydrolase 2 family.</text>
</comment>
<proteinExistence type="inferred from homology"/>
<dbReference type="Gene3D" id="3.40.50.1820">
    <property type="entry name" value="alpha/beta hydrolase"/>
    <property type="match status" value="1"/>
</dbReference>
<keyword evidence="2" id="KW-0378">Hydrolase</keyword>
<name>A0ABD3RU35_9STRA</name>
<dbReference type="InterPro" id="IPR050565">
    <property type="entry name" value="LYPA1-2/EST-like"/>
</dbReference>
<dbReference type="GO" id="GO:0016787">
    <property type="term" value="F:hydrolase activity"/>
    <property type="evidence" value="ECO:0007669"/>
    <property type="project" value="UniProtKB-KW"/>
</dbReference>
<gene>
    <name evidence="4" type="ORF">ACHAXA_010027</name>
</gene>
<dbReference type="InterPro" id="IPR029058">
    <property type="entry name" value="AB_hydrolase_fold"/>
</dbReference>
<dbReference type="PANTHER" id="PTHR10655:SF17">
    <property type="entry name" value="LYSOPHOSPHOLIPASE-LIKE PROTEIN 1"/>
    <property type="match status" value="1"/>
</dbReference>
<keyword evidence="5" id="KW-1185">Reference proteome</keyword>
<dbReference type="SUPFAM" id="SSF53474">
    <property type="entry name" value="alpha/beta-Hydrolases"/>
    <property type="match status" value="1"/>
</dbReference>
<reference evidence="4 5" key="1">
    <citation type="submission" date="2024-10" db="EMBL/GenBank/DDBJ databases">
        <title>Updated reference genomes for cyclostephanoid diatoms.</title>
        <authorList>
            <person name="Roberts W.R."/>
            <person name="Alverson A.J."/>
        </authorList>
    </citation>
    <scope>NUCLEOTIDE SEQUENCE [LARGE SCALE GENOMIC DNA]</scope>
    <source>
        <strain evidence="4 5">AJA228-03</strain>
    </source>
</reference>